<organism evidence="1 2">
    <name type="scientific">Trichuris muris</name>
    <name type="common">Mouse whipworm</name>
    <dbReference type="NCBI Taxonomy" id="70415"/>
    <lineage>
        <taxon>Eukaryota</taxon>
        <taxon>Metazoa</taxon>
        <taxon>Ecdysozoa</taxon>
        <taxon>Nematoda</taxon>
        <taxon>Enoplea</taxon>
        <taxon>Dorylaimia</taxon>
        <taxon>Trichinellida</taxon>
        <taxon>Trichuridae</taxon>
        <taxon>Trichuris</taxon>
    </lineage>
</organism>
<evidence type="ECO:0000313" key="1">
    <source>
        <dbReference type="Proteomes" id="UP000046395"/>
    </source>
</evidence>
<sequence>MQLRHLHTVKQALQVSRISMQTVWTSIIFTARVIKRIISIWINSVVTNLKLFVNSGAFERSSETWNSGGKASMQYIADIKAAKQRSMILSQLRI</sequence>
<dbReference type="WBParaSite" id="TMUE_3000014394.1">
    <property type="protein sequence ID" value="TMUE_3000014394.1"/>
    <property type="gene ID" value="WBGene00302938"/>
</dbReference>
<dbReference type="Proteomes" id="UP000046395">
    <property type="component" value="Unassembled WGS sequence"/>
</dbReference>
<proteinExistence type="predicted"/>
<name>A0A5S6R533_TRIMR</name>
<dbReference type="AlphaFoldDB" id="A0A5S6R533"/>
<accession>A0A5S6R533</accession>
<evidence type="ECO:0000313" key="2">
    <source>
        <dbReference type="WBParaSite" id="TMUE_3000014394.1"/>
    </source>
</evidence>
<keyword evidence="1" id="KW-1185">Reference proteome</keyword>
<reference evidence="2" key="1">
    <citation type="submission" date="2019-12" db="UniProtKB">
        <authorList>
            <consortium name="WormBaseParasite"/>
        </authorList>
    </citation>
    <scope>IDENTIFICATION</scope>
</reference>
<protein>
    <submittedName>
        <fullName evidence="2">Uncharacterized protein</fullName>
    </submittedName>
</protein>